<feature type="region of interest" description="Disordered" evidence="3">
    <location>
        <begin position="47"/>
        <end position="72"/>
    </location>
</feature>
<dbReference type="FunCoup" id="Q6BNZ7">
    <property type="interactions" value="180"/>
</dbReference>
<dbReference type="eggNOG" id="ENOG502RZ32">
    <property type="taxonomic scope" value="Eukaryota"/>
</dbReference>
<evidence type="ECO:0000256" key="2">
    <source>
        <dbReference type="PROSITE-ProRule" id="PRU00192"/>
    </source>
</evidence>
<feature type="compositionally biased region" description="Polar residues" evidence="3">
    <location>
        <begin position="209"/>
        <end position="242"/>
    </location>
</feature>
<dbReference type="HOGENOM" id="CLU_069841_1_0_1"/>
<dbReference type="KEGG" id="dha:DEHA2E17776g"/>
<organism evidence="5 6">
    <name type="scientific">Debaryomyces hansenii (strain ATCC 36239 / CBS 767 / BCRC 21394 / JCM 1990 / NBRC 0083 / IGC 2968)</name>
    <name type="common">Yeast</name>
    <name type="synonym">Torulaspora hansenii</name>
    <dbReference type="NCBI Taxonomy" id="284592"/>
    <lineage>
        <taxon>Eukaryota</taxon>
        <taxon>Fungi</taxon>
        <taxon>Dikarya</taxon>
        <taxon>Ascomycota</taxon>
        <taxon>Saccharomycotina</taxon>
        <taxon>Pichiomycetes</taxon>
        <taxon>Debaryomycetaceae</taxon>
        <taxon>Debaryomyces</taxon>
    </lineage>
</organism>
<feature type="domain" description="SH3" evidence="4">
    <location>
        <begin position="75"/>
        <end position="136"/>
    </location>
</feature>
<dbReference type="RefSeq" id="XP_460073.1">
    <property type="nucleotide sequence ID" value="XM_460073.1"/>
</dbReference>
<dbReference type="Proteomes" id="UP000000599">
    <property type="component" value="Chromosome E"/>
</dbReference>
<dbReference type="InterPro" id="IPR001452">
    <property type="entry name" value="SH3_domain"/>
</dbReference>
<dbReference type="AlphaFoldDB" id="Q6BNZ7"/>
<dbReference type="EMBL" id="CR382137">
    <property type="protein sequence ID" value="CAG88333.1"/>
    <property type="molecule type" value="Genomic_DNA"/>
</dbReference>
<dbReference type="GeneID" id="2902486"/>
<reference evidence="5 6" key="1">
    <citation type="journal article" date="2004" name="Nature">
        <title>Genome evolution in yeasts.</title>
        <authorList>
            <consortium name="Genolevures"/>
            <person name="Dujon B."/>
            <person name="Sherman D."/>
            <person name="Fischer G."/>
            <person name="Durrens P."/>
            <person name="Casaregola S."/>
            <person name="Lafontaine I."/>
            <person name="de Montigny J."/>
            <person name="Marck C."/>
            <person name="Neuveglise C."/>
            <person name="Talla E."/>
            <person name="Goffard N."/>
            <person name="Frangeul L."/>
            <person name="Aigle M."/>
            <person name="Anthouard V."/>
            <person name="Babour A."/>
            <person name="Barbe V."/>
            <person name="Barnay S."/>
            <person name="Blanchin S."/>
            <person name="Beckerich J.M."/>
            <person name="Beyne E."/>
            <person name="Bleykasten C."/>
            <person name="Boisrame A."/>
            <person name="Boyer J."/>
            <person name="Cattolico L."/>
            <person name="Confanioleri F."/>
            <person name="de Daruvar A."/>
            <person name="Despons L."/>
            <person name="Fabre E."/>
            <person name="Fairhead C."/>
            <person name="Ferry-Dumazet H."/>
            <person name="Groppi A."/>
            <person name="Hantraye F."/>
            <person name="Hennequin C."/>
            <person name="Jauniaux N."/>
            <person name="Joyet P."/>
            <person name="Kachouri R."/>
            <person name="Kerrest A."/>
            <person name="Koszul R."/>
            <person name="Lemaire M."/>
            <person name="Lesur I."/>
            <person name="Ma L."/>
            <person name="Muller H."/>
            <person name="Nicaud J.M."/>
            <person name="Nikolski M."/>
            <person name="Oztas S."/>
            <person name="Ozier-Kalogeropoulos O."/>
            <person name="Pellenz S."/>
            <person name="Potier S."/>
            <person name="Richard G.F."/>
            <person name="Straub M.L."/>
            <person name="Suleau A."/>
            <person name="Swennene D."/>
            <person name="Tekaia F."/>
            <person name="Wesolowski-Louvel M."/>
            <person name="Westhof E."/>
            <person name="Wirth B."/>
            <person name="Zeniou-Meyer M."/>
            <person name="Zivanovic I."/>
            <person name="Bolotin-Fukuhara M."/>
            <person name="Thierry A."/>
            <person name="Bouchier C."/>
            <person name="Caudron B."/>
            <person name="Scarpelli C."/>
            <person name="Gaillardin C."/>
            <person name="Weissenbach J."/>
            <person name="Wincker P."/>
            <person name="Souciet J.L."/>
        </authorList>
    </citation>
    <scope>NUCLEOTIDE SEQUENCE [LARGE SCALE GENOMIC DNA]</scope>
    <source>
        <strain evidence="6">ATCC 36239 / CBS 767 / BCRC 21394 / JCM 1990 / NBRC 0083 / IGC 2968</strain>
    </source>
</reference>
<dbReference type="PROSITE" id="PS50002">
    <property type="entry name" value="SH3"/>
    <property type="match status" value="1"/>
</dbReference>
<protein>
    <submittedName>
        <fullName evidence="5">DEHA2E17776p</fullName>
    </submittedName>
</protein>
<sequence length="242" mass="27706">MTENKDTSQQTFRHIFPASTSIIDFAYSELHPLRVGEFSIVHDDDSEQRGFEYDNGYDNRESGSDDEDHSYSSDEINCKAMALFDFIPENDNEVALTEGQIIWISYRHGQGWLVAEDSESGENGLVPEEYVEIYYDEEEAEDVGKHKETNDDIPKPFLPEILQNYNIHKPEESDGEWVDTDDDVDTENMNQTRSSFNDKRVYNVHGVQQKGQQEDQAQSNTSHAVTENSSSLQENVQNMSIS</sequence>
<evidence type="ECO:0000256" key="3">
    <source>
        <dbReference type="SAM" id="MobiDB-lite"/>
    </source>
</evidence>
<dbReference type="InParanoid" id="Q6BNZ7"/>
<dbReference type="SMART" id="SM00326">
    <property type="entry name" value="SH3"/>
    <property type="match status" value="1"/>
</dbReference>
<evidence type="ECO:0000259" key="4">
    <source>
        <dbReference type="PROSITE" id="PS50002"/>
    </source>
</evidence>
<proteinExistence type="predicted"/>
<dbReference type="SUPFAM" id="SSF50044">
    <property type="entry name" value="SH3-domain"/>
    <property type="match status" value="1"/>
</dbReference>
<name>Q6BNZ7_DEBHA</name>
<keyword evidence="6" id="KW-1185">Reference proteome</keyword>
<dbReference type="Pfam" id="PF00018">
    <property type="entry name" value="SH3_1"/>
    <property type="match status" value="1"/>
</dbReference>
<accession>Q6BNZ7</accession>
<feature type="region of interest" description="Disordered" evidence="3">
    <location>
        <begin position="190"/>
        <end position="242"/>
    </location>
</feature>
<dbReference type="FunFam" id="2.30.30.40:FF:000283">
    <property type="entry name" value="NAP1-binding protein 2"/>
    <property type="match status" value="1"/>
</dbReference>
<dbReference type="InterPro" id="IPR036028">
    <property type="entry name" value="SH3-like_dom_sf"/>
</dbReference>
<feature type="compositionally biased region" description="Basic and acidic residues" evidence="3">
    <location>
        <begin position="47"/>
        <end position="63"/>
    </location>
</feature>
<evidence type="ECO:0000313" key="6">
    <source>
        <dbReference type="Proteomes" id="UP000000599"/>
    </source>
</evidence>
<gene>
    <name evidence="5" type="ordered locus">DEHA2E17776g</name>
</gene>
<dbReference type="STRING" id="284592.Q6BNZ7"/>
<dbReference type="Gene3D" id="2.30.30.40">
    <property type="entry name" value="SH3 Domains"/>
    <property type="match status" value="1"/>
</dbReference>
<evidence type="ECO:0000256" key="1">
    <source>
        <dbReference type="ARBA" id="ARBA00022443"/>
    </source>
</evidence>
<dbReference type="OrthoDB" id="19092at2759"/>
<evidence type="ECO:0000313" key="5">
    <source>
        <dbReference type="EMBL" id="CAG88333.1"/>
    </source>
</evidence>
<keyword evidence="1 2" id="KW-0728">SH3 domain</keyword>